<dbReference type="AlphaFoldDB" id="A0A7C9IT45"/>
<evidence type="ECO:0000256" key="1">
    <source>
        <dbReference type="SAM" id="MobiDB-lite"/>
    </source>
</evidence>
<dbReference type="RefSeq" id="WP_160765238.1">
    <property type="nucleotide sequence ID" value="NZ_WUPT01000003.1"/>
</dbReference>
<reference evidence="3 4" key="2">
    <citation type="submission" date="2020-03" db="EMBL/GenBank/DDBJ databases">
        <title>Kangsaoukella pontilimi gen. nov., sp. nov., a new member of the family Rhodobacteraceae isolated from a tidal mudflat.</title>
        <authorList>
            <person name="Kim I.S."/>
        </authorList>
    </citation>
    <scope>NUCLEOTIDE SEQUENCE [LARGE SCALE GENOMIC DNA]</scope>
    <source>
        <strain evidence="3 4">GH1-50</strain>
    </source>
</reference>
<organism evidence="3 4">
    <name type="scientific">Kangsaoukella pontilimi</name>
    <dbReference type="NCBI Taxonomy" id="2691042"/>
    <lineage>
        <taxon>Bacteria</taxon>
        <taxon>Pseudomonadati</taxon>
        <taxon>Pseudomonadota</taxon>
        <taxon>Alphaproteobacteria</taxon>
        <taxon>Rhodobacterales</taxon>
        <taxon>Paracoccaceae</taxon>
        <taxon>Kangsaoukella</taxon>
    </lineage>
</organism>
<protein>
    <recommendedName>
        <fullName evidence="5">Aspartate carbamoyltransferase catalytic subunit</fullName>
    </recommendedName>
</protein>
<keyword evidence="4" id="KW-1185">Reference proteome</keyword>
<accession>A0A7C9IT45</accession>
<dbReference type="Proteomes" id="UP000480350">
    <property type="component" value="Unassembled WGS sequence"/>
</dbReference>
<dbReference type="EMBL" id="WUPT01000003">
    <property type="protein sequence ID" value="MXQ09306.1"/>
    <property type="molecule type" value="Genomic_DNA"/>
</dbReference>
<keyword evidence="2" id="KW-0472">Membrane</keyword>
<evidence type="ECO:0000313" key="3">
    <source>
        <dbReference type="EMBL" id="MXQ09306.1"/>
    </source>
</evidence>
<reference evidence="3 4" key="1">
    <citation type="submission" date="2019-12" db="EMBL/GenBank/DDBJ databases">
        <authorList>
            <person name="Lee S.D."/>
        </authorList>
    </citation>
    <scope>NUCLEOTIDE SEQUENCE [LARGE SCALE GENOMIC DNA]</scope>
    <source>
        <strain evidence="3 4">GH1-50</strain>
    </source>
</reference>
<feature type="region of interest" description="Disordered" evidence="1">
    <location>
        <begin position="126"/>
        <end position="151"/>
    </location>
</feature>
<keyword evidence="2" id="KW-0812">Transmembrane</keyword>
<gene>
    <name evidence="3" type="ORF">GQ651_15785</name>
</gene>
<name>A0A7C9IT45_9RHOB</name>
<comment type="caution">
    <text evidence="3">The sequence shown here is derived from an EMBL/GenBank/DDBJ whole genome shotgun (WGS) entry which is preliminary data.</text>
</comment>
<sequence length="178" mass="18558">MTDPLEVSPHEFGTLRLFTTALDPDDASNITAQNVNRLLGANVDLISEKIEVIPTRSVAGLGLTGYLRDGYGIPEDQLQGRAAQLDAVSGLLVFLPASAFGGKAASLDPHPSMRFLGLFHEEKAAAPGPMAPTDSAKGTVEPARPKKSTTAASGGKRSWLIALGALLIAAVLVLAAFR</sequence>
<evidence type="ECO:0000313" key="4">
    <source>
        <dbReference type="Proteomes" id="UP000480350"/>
    </source>
</evidence>
<evidence type="ECO:0000256" key="2">
    <source>
        <dbReference type="SAM" id="Phobius"/>
    </source>
</evidence>
<evidence type="ECO:0008006" key="5">
    <source>
        <dbReference type="Google" id="ProtNLM"/>
    </source>
</evidence>
<proteinExistence type="predicted"/>
<feature type="transmembrane region" description="Helical" evidence="2">
    <location>
        <begin position="159"/>
        <end position="177"/>
    </location>
</feature>
<keyword evidence="2" id="KW-1133">Transmembrane helix</keyword>